<dbReference type="Proteomes" id="UP000253606">
    <property type="component" value="Chromosome"/>
</dbReference>
<accession>A0A2Z5G4G8</accession>
<sequence length="39" mass="4295">MEEVFRTRSERVARASAVAKKKGKFIAPGLSTNPLETAF</sequence>
<evidence type="ECO:0000313" key="2">
    <source>
        <dbReference type="Proteomes" id="UP000253606"/>
    </source>
</evidence>
<keyword evidence="2" id="KW-1185">Reference proteome</keyword>
<dbReference type="KEGG" id="abas:ACPOL_4649"/>
<dbReference type="AlphaFoldDB" id="A0A2Z5G4G8"/>
<reference evidence="1 2" key="1">
    <citation type="journal article" date="2018" name="Front. Microbiol.">
        <title>Hydrolytic Capabilities as a Key to Environmental Success: Chitinolytic and Cellulolytic Acidobacteria From Acidic Sub-arctic Soils and Boreal Peatlands.</title>
        <authorList>
            <person name="Belova S.E."/>
            <person name="Ravin N.V."/>
            <person name="Pankratov T.A."/>
            <person name="Rakitin A.L."/>
            <person name="Ivanova A.A."/>
            <person name="Beletsky A.V."/>
            <person name="Mardanov A.V."/>
            <person name="Sinninghe Damste J.S."/>
            <person name="Dedysh S.N."/>
        </authorList>
    </citation>
    <scope>NUCLEOTIDE SEQUENCE [LARGE SCALE GENOMIC DNA]</scope>
    <source>
        <strain evidence="1 2">SBC82</strain>
    </source>
</reference>
<organism evidence="1 2">
    <name type="scientific">Acidisarcina polymorpha</name>
    <dbReference type="NCBI Taxonomy" id="2211140"/>
    <lineage>
        <taxon>Bacteria</taxon>
        <taxon>Pseudomonadati</taxon>
        <taxon>Acidobacteriota</taxon>
        <taxon>Terriglobia</taxon>
        <taxon>Terriglobales</taxon>
        <taxon>Acidobacteriaceae</taxon>
        <taxon>Acidisarcina</taxon>
    </lineage>
</organism>
<proteinExistence type="predicted"/>
<evidence type="ECO:0000313" key="1">
    <source>
        <dbReference type="EMBL" id="AXC13919.1"/>
    </source>
</evidence>
<dbReference type="EMBL" id="CP030840">
    <property type="protein sequence ID" value="AXC13919.1"/>
    <property type="molecule type" value="Genomic_DNA"/>
</dbReference>
<name>A0A2Z5G4G8_9BACT</name>
<gene>
    <name evidence="1" type="ORF">ACPOL_4649</name>
</gene>
<protein>
    <submittedName>
        <fullName evidence="1">Uncharacterized protein</fullName>
    </submittedName>
</protein>